<organism evidence="4 5">
    <name type="scientific">Paenochrobactrum glaciei</name>
    <dbReference type="NCBI Taxonomy" id="486407"/>
    <lineage>
        <taxon>Bacteria</taxon>
        <taxon>Pseudomonadati</taxon>
        <taxon>Pseudomonadota</taxon>
        <taxon>Alphaproteobacteria</taxon>
        <taxon>Hyphomicrobiales</taxon>
        <taxon>Brucellaceae</taxon>
        <taxon>Paenochrobactrum</taxon>
    </lineage>
</organism>
<dbReference type="Proteomes" id="UP001424441">
    <property type="component" value="Unassembled WGS sequence"/>
</dbReference>
<evidence type="ECO:0000259" key="3">
    <source>
        <dbReference type="PROSITE" id="PS51782"/>
    </source>
</evidence>
<dbReference type="PROSITE" id="PS51257">
    <property type="entry name" value="PROKAR_LIPOPROTEIN"/>
    <property type="match status" value="1"/>
</dbReference>
<comment type="caution">
    <text evidence="4">The sequence shown here is derived from an EMBL/GenBank/DDBJ whole genome shotgun (WGS) entry which is preliminary data.</text>
</comment>
<name>A0ABN1FFQ2_9HYPH</name>
<dbReference type="PROSITE" id="PS51782">
    <property type="entry name" value="LYSM"/>
    <property type="match status" value="2"/>
</dbReference>
<dbReference type="RefSeq" id="WP_343799972.1">
    <property type="nucleotide sequence ID" value="NZ_BAAADE010000001.1"/>
</dbReference>
<dbReference type="Pfam" id="PF01551">
    <property type="entry name" value="Peptidase_M23"/>
    <property type="match status" value="1"/>
</dbReference>
<protein>
    <submittedName>
        <fullName evidence="4">Peptidoglycan DD-metalloendopeptidase family protein</fullName>
    </submittedName>
</protein>
<dbReference type="InterPro" id="IPR018392">
    <property type="entry name" value="LysM"/>
</dbReference>
<dbReference type="Gene3D" id="2.70.70.10">
    <property type="entry name" value="Glucose Permease (Domain IIA)"/>
    <property type="match status" value="1"/>
</dbReference>
<dbReference type="SUPFAM" id="SSF54106">
    <property type="entry name" value="LysM domain"/>
    <property type="match status" value="2"/>
</dbReference>
<keyword evidence="5" id="KW-1185">Reference proteome</keyword>
<dbReference type="PANTHER" id="PTHR21666:SF263">
    <property type="entry name" value="MUREIN HYDROLASE ACTIVATOR NLPD"/>
    <property type="match status" value="1"/>
</dbReference>
<dbReference type="InterPro" id="IPR016047">
    <property type="entry name" value="M23ase_b-sheet_dom"/>
</dbReference>
<evidence type="ECO:0000256" key="2">
    <source>
        <dbReference type="SAM" id="MobiDB-lite"/>
    </source>
</evidence>
<feature type="region of interest" description="Disordered" evidence="2">
    <location>
        <begin position="72"/>
        <end position="91"/>
    </location>
</feature>
<reference evidence="4 5" key="1">
    <citation type="journal article" date="2019" name="Int. J. Syst. Evol. Microbiol.">
        <title>The Global Catalogue of Microorganisms (GCM) 10K type strain sequencing project: providing services to taxonomists for standard genome sequencing and annotation.</title>
        <authorList>
            <consortium name="The Broad Institute Genomics Platform"/>
            <consortium name="The Broad Institute Genome Sequencing Center for Infectious Disease"/>
            <person name="Wu L."/>
            <person name="Ma J."/>
        </authorList>
    </citation>
    <scope>NUCLEOTIDE SEQUENCE [LARGE SCALE GENOMIC DNA]</scope>
    <source>
        <strain evidence="4 5">JCM 15115</strain>
    </source>
</reference>
<dbReference type="SUPFAM" id="SSF51261">
    <property type="entry name" value="Duplicated hybrid motif"/>
    <property type="match status" value="1"/>
</dbReference>
<feature type="domain" description="LysM" evidence="3">
    <location>
        <begin position="224"/>
        <end position="267"/>
    </location>
</feature>
<evidence type="ECO:0000313" key="5">
    <source>
        <dbReference type="Proteomes" id="UP001424441"/>
    </source>
</evidence>
<proteinExistence type="inferred from homology"/>
<dbReference type="InterPro" id="IPR011055">
    <property type="entry name" value="Dup_hybrid_motif"/>
</dbReference>
<evidence type="ECO:0000256" key="1">
    <source>
        <dbReference type="ARBA" id="ARBA00038420"/>
    </source>
</evidence>
<feature type="domain" description="LysM" evidence="3">
    <location>
        <begin position="130"/>
        <end position="174"/>
    </location>
</feature>
<gene>
    <name evidence="4" type="ORF">GCM10008943_00820</name>
</gene>
<comment type="similarity">
    <text evidence="1">Belongs to the E.coli NlpD/Haemophilus LppB family.</text>
</comment>
<accession>A0ABN1FFQ2</accession>
<dbReference type="InterPro" id="IPR036779">
    <property type="entry name" value="LysM_dom_sf"/>
</dbReference>
<dbReference type="CDD" id="cd12797">
    <property type="entry name" value="M23_peptidase"/>
    <property type="match status" value="1"/>
</dbReference>
<sequence>MDGFKMRIRILQQTSERLMRNVAIVLIAGFAAGCSADTMRFSDGLYASATPSAPVNRSGQQVDGGYTASVQPVSSGSVQRNELPPVSSGSVVASVQQSANDQYNQARTNVVNQANSQISQATAAAGAAASSMVVQSGDSLYGIARRAGVSPAELMQANGITDANNIKIGQTLKIPAGGAVLAAAGTAAQGQLAGAKEQVLGQIPASATTVQQNVAAAKTAIQSGGYSVKAGDSLNAIAQSHGISVDELKKANGLSNGAIRVGQSLIIPPKGAATAPQQVASVAPQQNAVDATKTAPAANNQTNDVKPYTPPKASNQVIEDAQKDASIAPSSTGISQMRWPVRGRILSSYGQREGTAVNDGIDIMVPEGTPVKAAENGVVIYSGDGLKEFGNTVLIRHDNGLVTVYGHNSAITVQRGQKVRRGDEIAKSGMTGNAKSPKLHFEVRKNSTPVNPNKYLES</sequence>
<dbReference type="Gene3D" id="3.10.350.10">
    <property type="entry name" value="LysM domain"/>
    <property type="match status" value="2"/>
</dbReference>
<dbReference type="Pfam" id="PF01476">
    <property type="entry name" value="LysM"/>
    <property type="match status" value="2"/>
</dbReference>
<dbReference type="CDD" id="cd00118">
    <property type="entry name" value="LysM"/>
    <property type="match status" value="2"/>
</dbReference>
<dbReference type="InterPro" id="IPR050570">
    <property type="entry name" value="Cell_wall_metabolism_enzyme"/>
</dbReference>
<dbReference type="PANTHER" id="PTHR21666">
    <property type="entry name" value="PEPTIDASE-RELATED"/>
    <property type="match status" value="1"/>
</dbReference>
<dbReference type="SMART" id="SM00257">
    <property type="entry name" value="LysM"/>
    <property type="match status" value="2"/>
</dbReference>
<dbReference type="EMBL" id="BAAADE010000001">
    <property type="protein sequence ID" value="GAA0589657.1"/>
    <property type="molecule type" value="Genomic_DNA"/>
</dbReference>
<evidence type="ECO:0000313" key="4">
    <source>
        <dbReference type="EMBL" id="GAA0589657.1"/>
    </source>
</evidence>